<evidence type="ECO:0000313" key="11">
    <source>
        <dbReference type="Proteomes" id="UP000019151"/>
    </source>
</evidence>
<organism evidence="10 11">
    <name type="scientific">Gemmatirosa kalamazoonensis</name>
    <dbReference type="NCBI Taxonomy" id="861299"/>
    <lineage>
        <taxon>Bacteria</taxon>
        <taxon>Pseudomonadati</taxon>
        <taxon>Gemmatimonadota</taxon>
        <taxon>Gemmatimonadia</taxon>
        <taxon>Gemmatimonadales</taxon>
        <taxon>Gemmatimonadaceae</taxon>
        <taxon>Gemmatirosa</taxon>
    </lineage>
</organism>
<dbReference type="InterPro" id="IPR001303">
    <property type="entry name" value="Aldolase_II/adducin_N"/>
</dbReference>
<dbReference type="GO" id="GO:0046872">
    <property type="term" value="F:metal ion binding"/>
    <property type="evidence" value="ECO:0007669"/>
    <property type="project" value="UniProtKB-KW"/>
</dbReference>
<accession>W0RQ04</accession>
<dbReference type="FunFam" id="3.40.225.10:FF:000001">
    <property type="entry name" value="L-ribulose-5-phosphate 4-epimerase UlaF"/>
    <property type="match status" value="1"/>
</dbReference>
<reference evidence="10 11" key="1">
    <citation type="journal article" date="2014" name="Genome Announc.">
        <title>Genome Sequence and Methylome of Soil Bacterium Gemmatirosa kalamazoonensis KBS708T, a Member of the Rarely Cultivated Gemmatimonadetes Phylum.</title>
        <authorList>
            <person name="Debruyn J.M."/>
            <person name="Radosevich M."/>
            <person name="Wommack K.E."/>
            <person name="Polson S.W."/>
            <person name="Hauser L.J."/>
            <person name="Fawaz M.N."/>
            <person name="Korlach J."/>
            <person name="Tsai Y.C."/>
        </authorList>
    </citation>
    <scope>NUCLEOTIDE SEQUENCE [LARGE SCALE GENOMIC DNA]</scope>
    <source>
        <strain evidence="10 11">KBS708</strain>
        <plasmid evidence="11">Plasmid 1</plasmid>
    </source>
</reference>
<evidence type="ECO:0000256" key="4">
    <source>
        <dbReference type="ARBA" id="ARBA00013186"/>
    </source>
</evidence>
<dbReference type="PANTHER" id="PTHR22789:SF8">
    <property type="entry name" value="L-RIBULOSE-5-PHOSPHATE 4-EPIMERASE SGBE"/>
    <property type="match status" value="1"/>
</dbReference>
<dbReference type="GO" id="GO:0005829">
    <property type="term" value="C:cytosol"/>
    <property type="evidence" value="ECO:0007669"/>
    <property type="project" value="TreeGrafter"/>
</dbReference>
<dbReference type="AlphaFoldDB" id="W0RQ04"/>
<keyword evidence="10" id="KW-0614">Plasmid</keyword>
<geneLocation type="plasmid" evidence="10 11">
    <name>1</name>
</geneLocation>
<dbReference type="GO" id="GO:0019323">
    <property type="term" value="P:pentose catabolic process"/>
    <property type="evidence" value="ECO:0007669"/>
    <property type="project" value="TreeGrafter"/>
</dbReference>
<evidence type="ECO:0000256" key="7">
    <source>
        <dbReference type="ARBA" id="ARBA00023235"/>
    </source>
</evidence>
<evidence type="ECO:0000256" key="2">
    <source>
        <dbReference type="ARBA" id="ARBA00001947"/>
    </source>
</evidence>
<dbReference type="SMART" id="SM01007">
    <property type="entry name" value="Aldolase_II"/>
    <property type="match status" value="1"/>
</dbReference>
<dbReference type="PANTHER" id="PTHR22789">
    <property type="entry name" value="FUCULOSE PHOSPHATE ALDOLASE"/>
    <property type="match status" value="1"/>
</dbReference>
<feature type="domain" description="Class II aldolase/adducin N-terminal" evidence="9">
    <location>
        <begin position="8"/>
        <end position="199"/>
    </location>
</feature>
<sequence length="235" mass="25409">MSHDALREQVCQANLDLVKAGLVILTWGNVSGVDRDAGVMAIKPSGVAYDALRPEDIVVVSLDTGDVVEGSLRPSSDTPTHLVLYREFPRIGGVAHTHSAAAVSWAQAERDVPCFGTTHADHFRGCVPVTRRMRADEIRGAYEHNTGLLIAESFRERGLDPSDVPGVLVAGHGPFAWGHDVPNAVENAVALEATARMALDTLRINPDARAIDDTLLERHHRRKHGAEAYYGQGKA</sequence>
<evidence type="ECO:0000259" key="9">
    <source>
        <dbReference type="SMART" id="SM01007"/>
    </source>
</evidence>
<evidence type="ECO:0000256" key="5">
    <source>
        <dbReference type="ARBA" id="ARBA00022723"/>
    </source>
</evidence>
<keyword evidence="11" id="KW-1185">Reference proteome</keyword>
<keyword evidence="8" id="KW-0119">Carbohydrate metabolism</keyword>
<dbReference type="InterPro" id="IPR036409">
    <property type="entry name" value="Aldolase_II/adducin_N_sf"/>
</dbReference>
<evidence type="ECO:0000256" key="1">
    <source>
        <dbReference type="ARBA" id="ARBA00001726"/>
    </source>
</evidence>
<dbReference type="GO" id="GO:0008742">
    <property type="term" value="F:L-ribulose-phosphate 4-epimerase activity"/>
    <property type="evidence" value="ECO:0007669"/>
    <property type="project" value="UniProtKB-EC"/>
</dbReference>
<comment type="catalytic activity">
    <reaction evidence="1">
        <text>L-ribulose 5-phosphate = D-xylulose 5-phosphate</text>
        <dbReference type="Rhea" id="RHEA:22368"/>
        <dbReference type="ChEBI" id="CHEBI:57737"/>
        <dbReference type="ChEBI" id="CHEBI:58226"/>
        <dbReference type="EC" id="5.1.3.4"/>
    </reaction>
</comment>
<dbReference type="NCBIfam" id="NF006047">
    <property type="entry name" value="PRK08193.1"/>
    <property type="match status" value="1"/>
</dbReference>
<dbReference type="EMBL" id="CP007129">
    <property type="protein sequence ID" value="AHG92420.1"/>
    <property type="molecule type" value="Genomic_DNA"/>
</dbReference>
<dbReference type="GO" id="GO:0016832">
    <property type="term" value="F:aldehyde-lyase activity"/>
    <property type="evidence" value="ECO:0007669"/>
    <property type="project" value="TreeGrafter"/>
</dbReference>
<dbReference type="SUPFAM" id="SSF53639">
    <property type="entry name" value="AraD/HMP-PK domain-like"/>
    <property type="match status" value="1"/>
</dbReference>
<evidence type="ECO:0000256" key="6">
    <source>
        <dbReference type="ARBA" id="ARBA00022833"/>
    </source>
</evidence>
<dbReference type="HOGENOM" id="CLU_006033_5_0_0"/>
<dbReference type="Pfam" id="PF00596">
    <property type="entry name" value="Aldolase_II"/>
    <property type="match status" value="1"/>
</dbReference>
<dbReference type="FunCoup" id="W0RQ04">
    <property type="interactions" value="105"/>
</dbReference>
<gene>
    <name evidence="10" type="ORF">J421_4885</name>
</gene>
<comment type="similarity">
    <text evidence="3">Belongs to the aldolase class II family. AraD/FucA subfamily.</text>
</comment>
<evidence type="ECO:0000313" key="10">
    <source>
        <dbReference type="EMBL" id="AHG92420.1"/>
    </source>
</evidence>
<protein>
    <recommendedName>
        <fullName evidence="4">L-ribulose-5-phosphate 4-epimerase</fullName>
        <ecNumber evidence="4">5.1.3.4</ecNumber>
    </recommendedName>
</protein>
<evidence type="ECO:0000256" key="3">
    <source>
        <dbReference type="ARBA" id="ARBA00010037"/>
    </source>
</evidence>
<dbReference type="OrthoDB" id="9786287at2"/>
<name>W0RQ04_9BACT</name>
<dbReference type="KEGG" id="gba:J421_4885"/>
<proteinExistence type="inferred from homology"/>
<keyword evidence="6" id="KW-0862">Zinc</keyword>
<dbReference type="InterPro" id="IPR050197">
    <property type="entry name" value="Aldolase_class_II_sugar_metab"/>
</dbReference>
<dbReference type="Proteomes" id="UP000019151">
    <property type="component" value="Plasmid 1"/>
</dbReference>
<dbReference type="InParanoid" id="W0RQ04"/>
<dbReference type="Gene3D" id="3.40.225.10">
    <property type="entry name" value="Class II aldolase/adducin N-terminal domain"/>
    <property type="match status" value="1"/>
</dbReference>
<dbReference type="PATRIC" id="fig|861299.3.peg.4939"/>
<evidence type="ECO:0000256" key="8">
    <source>
        <dbReference type="ARBA" id="ARBA00023277"/>
    </source>
</evidence>
<dbReference type="RefSeq" id="WP_025413762.1">
    <property type="nucleotide sequence ID" value="NZ_CP007129.1"/>
</dbReference>
<dbReference type="EC" id="5.1.3.4" evidence="4"/>
<keyword evidence="7" id="KW-0413">Isomerase</keyword>
<comment type="cofactor">
    <cofactor evidence="2">
        <name>Zn(2+)</name>
        <dbReference type="ChEBI" id="CHEBI:29105"/>
    </cofactor>
</comment>
<keyword evidence="5" id="KW-0479">Metal-binding</keyword>